<evidence type="ECO:0000313" key="2">
    <source>
        <dbReference type="Proteomes" id="UP000018545"/>
    </source>
</evidence>
<accession>V5U5R0</accession>
<dbReference type="EMBL" id="CP006731">
    <property type="protein sequence ID" value="AHB72340.1"/>
    <property type="molecule type" value="Genomic_DNA"/>
</dbReference>
<organism evidence="1 2">
    <name type="scientific">Cronobacter malonaticus</name>
    <dbReference type="NCBI Taxonomy" id="413503"/>
    <lineage>
        <taxon>Bacteria</taxon>
        <taxon>Pseudomonadati</taxon>
        <taxon>Pseudomonadota</taxon>
        <taxon>Gammaproteobacteria</taxon>
        <taxon>Enterobacterales</taxon>
        <taxon>Enterobacteriaceae</taxon>
        <taxon>Cronobacter</taxon>
    </lineage>
</organism>
<protein>
    <submittedName>
        <fullName evidence="1">Uncharacterized protein</fullName>
    </submittedName>
</protein>
<proteinExistence type="predicted"/>
<sequence>MPQAIKIRFFIKSNAAIRDSCSIRAKGMHPESASCNTIYNK</sequence>
<dbReference type="Proteomes" id="UP000018545">
    <property type="component" value="Chromosome"/>
</dbReference>
<evidence type="ECO:0000313" key="1">
    <source>
        <dbReference type="EMBL" id="AHB72340.1"/>
    </source>
</evidence>
<reference evidence="1 2" key="1">
    <citation type="journal article" date="2014" name="Genome Announc.">
        <title>Complete Genome Sequence of Cronobacter sakazakii Strain CMCC 45402.</title>
        <authorList>
            <person name="Zhao Z."/>
            <person name="Wang L."/>
            <person name="Wang B."/>
            <person name="Liang H."/>
            <person name="Ye Q."/>
            <person name="Zeng M."/>
        </authorList>
    </citation>
    <scope>NUCLEOTIDE SEQUENCE [LARGE SCALE GENOMIC DNA]</scope>
    <source>
        <strain evidence="2">45402</strain>
    </source>
</reference>
<dbReference type="AlphaFoldDB" id="V5U5R0"/>
<dbReference type="KEGG" id="csi:P262_05586"/>
<gene>
    <name evidence="1" type="ORF">P262_05586</name>
</gene>
<name>V5U5R0_9ENTR</name>
<dbReference type="HOGENOM" id="CLU_3268841_0_0_6"/>